<dbReference type="AlphaFoldDB" id="A0A0F9Q6V3"/>
<dbReference type="EMBL" id="LAZR01005297">
    <property type="protein sequence ID" value="KKN01103.1"/>
    <property type="molecule type" value="Genomic_DNA"/>
</dbReference>
<reference evidence="1" key="1">
    <citation type="journal article" date="2015" name="Nature">
        <title>Complex archaea that bridge the gap between prokaryotes and eukaryotes.</title>
        <authorList>
            <person name="Spang A."/>
            <person name="Saw J.H."/>
            <person name="Jorgensen S.L."/>
            <person name="Zaremba-Niedzwiedzka K."/>
            <person name="Martijn J."/>
            <person name="Lind A.E."/>
            <person name="van Eijk R."/>
            <person name="Schleper C."/>
            <person name="Guy L."/>
            <person name="Ettema T.J."/>
        </authorList>
    </citation>
    <scope>NUCLEOTIDE SEQUENCE</scope>
</reference>
<accession>A0A0F9Q6V3</accession>
<name>A0A0F9Q6V3_9ZZZZ</name>
<comment type="caution">
    <text evidence="1">The sequence shown here is derived from an EMBL/GenBank/DDBJ whole genome shotgun (WGS) entry which is preliminary data.</text>
</comment>
<organism evidence="1">
    <name type="scientific">marine sediment metagenome</name>
    <dbReference type="NCBI Taxonomy" id="412755"/>
    <lineage>
        <taxon>unclassified sequences</taxon>
        <taxon>metagenomes</taxon>
        <taxon>ecological metagenomes</taxon>
    </lineage>
</organism>
<gene>
    <name evidence="1" type="ORF">LCGC14_1131010</name>
</gene>
<evidence type="ECO:0000313" key="1">
    <source>
        <dbReference type="EMBL" id="KKN01103.1"/>
    </source>
</evidence>
<proteinExistence type="predicted"/>
<protein>
    <submittedName>
        <fullName evidence="1">Uncharacterized protein</fullName>
    </submittedName>
</protein>
<sequence>MSVSNFLEKKVKKKVKNIKDKDCPVCDNHGLTILYKMNSNKILAYRCENCGSPIFVGERANKVVEKGDKQYFDDNKFKCLVGGVEKCLLHSCSYYGNICELT</sequence>